<evidence type="ECO:0000313" key="10">
    <source>
        <dbReference type="EMBL" id="KAE9129555.1"/>
    </source>
</evidence>
<evidence type="ECO:0000313" key="7">
    <source>
        <dbReference type="EMBL" id="KAE8991908.1"/>
    </source>
</evidence>
<keyword evidence="3 5" id="KW-0964">Secreted</keyword>
<comment type="function">
    <text evidence="5">Effector that suppresses plant defense responses during pathogen infection.</text>
</comment>
<dbReference type="EMBL" id="QXFZ01000695">
    <property type="protein sequence ID" value="KAE9107786.1"/>
    <property type="molecule type" value="Genomic_DNA"/>
</dbReference>
<evidence type="ECO:0000313" key="15">
    <source>
        <dbReference type="EMBL" id="KAE9300246.1"/>
    </source>
</evidence>
<dbReference type="Proteomes" id="UP000440732">
    <property type="component" value="Unassembled WGS sequence"/>
</dbReference>
<protein>
    <recommendedName>
        <fullName evidence="5">RxLR effector protein</fullName>
    </recommendedName>
</protein>
<dbReference type="InterPro" id="IPR031825">
    <property type="entry name" value="RXLR"/>
</dbReference>
<dbReference type="EMBL" id="QXGB01001779">
    <property type="protein sequence ID" value="KAE9185676.1"/>
    <property type="molecule type" value="Genomic_DNA"/>
</dbReference>
<comment type="domain">
    <text evidence="5">The RxLR-dEER motif acts to carry the protein into the host cell cytoplasm through binding to cell surface phosphatidylinositol-3-phosphate.</text>
</comment>
<proteinExistence type="inferred from homology"/>
<reference evidence="16 17" key="1">
    <citation type="submission" date="2018-08" db="EMBL/GenBank/DDBJ databases">
        <title>Genomic investigation of the strawberry pathogen Phytophthora fragariae indicates pathogenicity is determined by transcriptional variation in three key races.</title>
        <authorList>
            <person name="Adams T.M."/>
            <person name="Armitage A.D."/>
            <person name="Sobczyk M.K."/>
            <person name="Bates H.J."/>
            <person name="Dunwell J.M."/>
            <person name="Nellist C.F."/>
            <person name="Harrison R.J."/>
        </authorList>
    </citation>
    <scope>NUCLEOTIDE SEQUENCE [LARGE SCALE GENOMIC DNA]</scope>
    <source>
        <strain evidence="14 18">A4</strain>
        <strain evidence="13 19">BC-1</strain>
        <strain evidence="12 23">BC-23</strain>
        <strain evidence="11 17">NOV-27</strain>
        <strain evidence="10 20">NOV-5</strain>
        <strain evidence="9 21">NOV-71</strain>
        <strain evidence="15 24">NOV-77</strain>
        <strain evidence="6 16">NOV-9</strain>
        <strain evidence="8 25">ONT-3</strain>
        <strain evidence="7 22">SCRP245</strain>
    </source>
</reference>
<evidence type="ECO:0000313" key="20">
    <source>
        <dbReference type="Proteomes" id="UP000440732"/>
    </source>
</evidence>
<evidence type="ECO:0000313" key="14">
    <source>
        <dbReference type="EMBL" id="KAE9290613.1"/>
    </source>
</evidence>
<sequence>MRVYITLLIVVAAILAISGAESAATSSGPAKLVNTASFESVNDAPTENNGAGS</sequence>
<evidence type="ECO:0000313" key="24">
    <source>
        <dbReference type="Proteomes" id="UP000486351"/>
    </source>
</evidence>
<comment type="similarity">
    <text evidence="2 5">Belongs to the RxLR effector family.</text>
</comment>
<evidence type="ECO:0000313" key="8">
    <source>
        <dbReference type="EMBL" id="KAE9084647.1"/>
    </source>
</evidence>
<dbReference type="EMBL" id="QXGA01001085">
    <property type="protein sequence ID" value="KAE9129555.1"/>
    <property type="molecule type" value="Genomic_DNA"/>
</dbReference>
<evidence type="ECO:0000256" key="5">
    <source>
        <dbReference type="RuleBase" id="RU367124"/>
    </source>
</evidence>
<dbReference type="EMBL" id="QXGD01000743">
    <property type="protein sequence ID" value="KAE9226401.1"/>
    <property type="molecule type" value="Genomic_DNA"/>
</dbReference>
<name>A0A6A3S2U2_9STRA</name>
<evidence type="ECO:0000313" key="23">
    <source>
        <dbReference type="Proteomes" id="UP000476176"/>
    </source>
</evidence>
<dbReference type="Proteomes" id="UP000440367">
    <property type="component" value="Unassembled WGS sequence"/>
</dbReference>
<dbReference type="EMBL" id="QXFY01002261">
    <property type="protein sequence ID" value="KAE9300246.1"/>
    <property type="molecule type" value="Genomic_DNA"/>
</dbReference>
<dbReference type="EMBL" id="QXGC01001724">
    <property type="protein sequence ID" value="KAE9197218.1"/>
    <property type="molecule type" value="Genomic_DNA"/>
</dbReference>
<dbReference type="AlphaFoldDB" id="A0A6A3S2U2"/>
<gene>
    <name evidence="14" type="ORF">PF001_g19539</name>
    <name evidence="13" type="ORF">PF002_g14124</name>
    <name evidence="12" type="ORF">PF004_g19894</name>
    <name evidence="11" type="ORF">PF005_g21160</name>
    <name evidence="10" type="ORF">PF006_g15983</name>
    <name evidence="9" type="ORF">PF007_g12901</name>
    <name evidence="15" type="ORF">PF008_g23047</name>
    <name evidence="6" type="ORF">PF009_g24380</name>
    <name evidence="8" type="ORF">PF010_g20750</name>
    <name evidence="7" type="ORF">PF011_g17760</name>
</gene>
<feature type="chain" id="PRO_5044948101" description="RxLR effector protein" evidence="5">
    <location>
        <begin position="23"/>
        <end position="53"/>
    </location>
</feature>
<dbReference type="EMBL" id="QXGE01001593">
    <property type="protein sequence ID" value="KAE9290613.1"/>
    <property type="molecule type" value="Genomic_DNA"/>
</dbReference>
<evidence type="ECO:0000313" key="16">
    <source>
        <dbReference type="Proteomes" id="UP000429523"/>
    </source>
</evidence>
<keyword evidence="4 5" id="KW-0732">Signal</keyword>
<dbReference type="Pfam" id="PF16810">
    <property type="entry name" value="RXLR"/>
    <property type="match status" value="1"/>
</dbReference>
<accession>A0A6A3S2U2</accession>
<evidence type="ECO:0000313" key="11">
    <source>
        <dbReference type="EMBL" id="KAE9185676.1"/>
    </source>
</evidence>
<evidence type="ECO:0000313" key="17">
    <source>
        <dbReference type="Proteomes" id="UP000433483"/>
    </source>
</evidence>
<dbReference type="EMBL" id="QXFW01001367">
    <property type="protein sequence ID" value="KAE8991908.1"/>
    <property type="molecule type" value="Genomic_DNA"/>
</dbReference>
<dbReference type="Proteomes" id="UP000441208">
    <property type="component" value="Unassembled WGS sequence"/>
</dbReference>
<feature type="signal peptide" evidence="5">
    <location>
        <begin position="1"/>
        <end position="22"/>
    </location>
</feature>
<dbReference type="Proteomes" id="UP000433483">
    <property type="component" value="Unassembled WGS sequence"/>
</dbReference>
<dbReference type="Proteomes" id="UP000437068">
    <property type="component" value="Unassembled WGS sequence"/>
</dbReference>
<dbReference type="Proteomes" id="UP000476176">
    <property type="component" value="Unassembled WGS sequence"/>
</dbReference>
<evidence type="ECO:0000256" key="3">
    <source>
        <dbReference type="ARBA" id="ARBA00022525"/>
    </source>
</evidence>
<evidence type="ECO:0000256" key="1">
    <source>
        <dbReference type="ARBA" id="ARBA00004613"/>
    </source>
</evidence>
<evidence type="ECO:0000256" key="4">
    <source>
        <dbReference type="ARBA" id="ARBA00022729"/>
    </source>
</evidence>
<evidence type="ECO:0000313" key="25">
    <source>
        <dbReference type="Proteomes" id="UP000488956"/>
    </source>
</evidence>
<dbReference type="Proteomes" id="UP000488956">
    <property type="component" value="Unassembled WGS sequence"/>
</dbReference>
<keyword evidence="17" id="KW-1185">Reference proteome</keyword>
<evidence type="ECO:0000313" key="13">
    <source>
        <dbReference type="EMBL" id="KAE9226401.1"/>
    </source>
</evidence>
<evidence type="ECO:0000256" key="2">
    <source>
        <dbReference type="ARBA" id="ARBA00010400"/>
    </source>
</evidence>
<evidence type="ECO:0000313" key="9">
    <source>
        <dbReference type="EMBL" id="KAE9107786.1"/>
    </source>
</evidence>
<evidence type="ECO:0000313" key="21">
    <source>
        <dbReference type="Proteomes" id="UP000441208"/>
    </source>
</evidence>
<evidence type="ECO:0000313" key="22">
    <source>
        <dbReference type="Proteomes" id="UP000460718"/>
    </source>
</evidence>
<comment type="caution">
    <text evidence="9">The sequence shown here is derived from an EMBL/GenBank/DDBJ whole genome shotgun (WGS) entry which is preliminary data.</text>
</comment>
<evidence type="ECO:0000313" key="19">
    <source>
        <dbReference type="Proteomes" id="UP000440367"/>
    </source>
</evidence>
<evidence type="ECO:0000313" key="6">
    <source>
        <dbReference type="EMBL" id="KAE8925411.1"/>
    </source>
</evidence>
<organism evidence="9 21">
    <name type="scientific">Phytophthora fragariae</name>
    <dbReference type="NCBI Taxonomy" id="53985"/>
    <lineage>
        <taxon>Eukaryota</taxon>
        <taxon>Sar</taxon>
        <taxon>Stramenopiles</taxon>
        <taxon>Oomycota</taxon>
        <taxon>Peronosporomycetes</taxon>
        <taxon>Peronosporales</taxon>
        <taxon>Peronosporaceae</taxon>
        <taxon>Phytophthora</taxon>
    </lineage>
</organism>
<dbReference type="Proteomes" id="UP000486351">
    <property type="component" value="Unassembled WGS sequence"/>
</dbReference>
<dbReference type="Proteomes" id="UP000429523">
    <property type="component" value="Unassembled WGS sequence"/>
</dbReference>
<evidence type="ECO:0000313" key="12">
    <source>
        <dbReference type="EMBL" id="KAE9197218.1"/>
    </source>
</evidence>
<dbReference type="EMBL" id="QXGF01002270">
    <property type="protein sequence ID" value="KAE8925411.1"/>
    <property type="molecule type" value="Genomic_DNA"/>
</dbReference>
<dbReference type="EMBL" id="QXFX01001795">
    <property type="protein sequence ID" value="KAE9084647.1"/>
    <property type="molecule type" value="Genomic_DNA"/>
</dbReference>
<dbReference type="Proteomes" id="UP000460718">
    <property type="component" value="Unassembled WGS sequence"/>
</dbReference>
<evidence type="ECO:0000313" key="18">
    <source>
        <dbReference type="Proteomes" id="UP000437068"/>
    </source>
</evidence>
<comment type="subcellular location">
    <subcellularLocation>
        <location evidence="1 5">Secreted</location>
    </subcellularLocation>
</comment>